<comment type="similarity">
    <text evidence="1">Belongs to the peptidase S1 family.</text>
</comment>
<evidence type="ECO:0000256" key="3">
    <source>
        <dbReference type="SAM" id="MobiDB-lite"/>
    </source>
</evidence>
<dbReference type="Proteomes" id="UP000887568">
    <property type="component" value="Unplaced"/>
</dbReference>
<dbReference type="OMA" id="MWETSCP"/>
<feature type="compositionally biased region" description="Polar residues" evidence="3">
    <location>
        <begin position="257"/>
        <end position="266"/>
    </location>
</feature>
<dbReference type="Gene3D" id="2.40.10.10">
    <property type="entry name" value="Trypsin-like serine proteases"/>
    <property type="match status" value="2"/>
</dbReference>
<dbReference type="GeneID" id="119731619"/>
<feature type="compositionally biased region" description="Basic residues" evidence="3">
    <location>
        <begin position="113"/>
        <end position="126"/>
    </location>
</feature>
<dbReference type="PANTHER" id="PTHR15462">
    <property type="entry name" value="SERINE PROTEASE"/>
    <property type="match status" value="1"/>
</dbReference>
<dbReference type="GO" id="GO:0004252">
    <property type="term" value="F:serine-type endopeptidase activity"/>
    <property type="evidence" value="ECO:0007669"/>
    <property type="project" value="InterPro"/>
</dbReference>
<name>A0A914AA67_PATMI</name>
<proteinExistence type="inferred from homology"/>
<keyword evidence="2 4" id="KW-0732">Signal</keyword>
<feature type="chain" id="PRO_5037524947" description="Peptidase S1 domain-containing protein" evidence="4">
    <location>
        <begin position="26"/>
        <end position="543"/>
    </location>
</feature>
<keyword evidence="6" id="KW-1185">Reference proteome</keyword>
<dbReference type="PANTHER" id="PTHR15462:SF8">
    <property type="entry name" value="SERINE PROTEASE"/>
    <property type="match status" value="1"/>
</dbReference>
<feature type="compositionally biased region" description="Basic and acidic residues" evidence="3">
    <location>
        <begin position="243"/>
        <end position="254"/>
    </location>
</feature>
<evidence type="ECO:0000256" key="1">
    <source>
        <dbReference type="ARBA" id="ARBA00007664"/>
    </source>
</evidence>
<dbReference type="Pfam" id="PF13365">
    <property type="entry name" value="Trypsin_2"/>
    <property type="match status" value="1"/>
</dbReference>
<dbReference type="PROSITE" id="PS00134">
    <property type="entry name" value="TRYPSIN_HIS"/>
    <property type="match status" value="1"/>
</dbReference>
<evidence type="ECO:0008006" key="7">
    <source>
        <dbReference type="Google" id="ProtNLM"/>
    </source>
</evidence>
<feature type="region of interest" description="Disordered" evidence="3">
    <location>
        <begin position="223"/>
        <end position="266"/>
    </location>
</feature>
<protein>
    <recommendedName>
        <fullName evidence="7">Peptidase S1 domain-containing protein</fullName>
    </recommendedName>
</protein>
<evidence type="ECO:0000313" key="5">
    <source>
        <dbReference type="EnsemblMetazoa" id="XP_038060750.1"/>
    </source>
</evidence>
<feature type="compositionally biased region" description="Polar residues" evidence="3">
    <location>
        <begin position="231"/>
        <end position="242"/>
    </location>
</feature>
<feature type="region of interest" description="Disordered" evidence="3">
    <location>
        <begin position="94"/>
        <end position="151"/>
    </location>
</feature>
<dbReference type="GO" id="GO:0006508">
    <property type="term" value="P:proteolysis"/>
    <property type="evidence" value="ECO:0007669"/>
    <property type="project" value="InterPro"/>
</dbReference>
<organism evidence="5 6">
    <name type="scientific">Patiria miniata</name>
    <name type="common">Bat star</name>
    <name type="synonym">Asterina miniata</name>
    <dbReference type="NCBI Taxonomy" id="46514"/>
    <lineage>
        <taxon>Eukaryota</taxon>
        <taxon>Metazoa</taxon>
        <taxon>Echinodermata</taxon>
        <taxon>Eleutherozoa</taxon>
        <taxon>Asterozoa</taxon>
        <taxon>Asteroidea</taxon>
        <taxon>Valvatacea</taxon>
        <taxon>Valvatida</taxon>
        <taxon>Asterinidae</taxon>
        <taxon>Patiria</taxon>
    </lineage>
</organism>
<evidence type="ECO:0000256" key="2">
    <source>
        <dbReference type="ARBA" id="ARBA00022729"/>
    </source>
</evidence>
<evidence type="ECO:0000256" key="4">
    <source>
        <dbReference type="SAM" id="SignalP"/>
    </source>
</evidence>
<reference evidence="5" key="1">
    <citation type="submission" date="2022-11" db="UniProtKB">
        <authorList>
            <consortium name="EnsemblMetazoa"/>
        </authorList>
    </citation>
    <scope>IDENTIFICATION</scope>
</reference>
<dbReference type="InterPro" id="IPR009003">
    <property type="entry name" value="Peptidase_S1_PA"/>
</dbReference>
<dbReference type="InterPro" id="IPR050966">
    <property type="entry name" value="Glutamyl_endopeptidase"/>
</dbReference>
<evidence type="ECO:0000313" key="6">
    <source>
        <dbReference type="Proteomes" id="UP000887568"/>
    </source>
</evidence>
<dbReference type="AlphaFoldDB" id="A0A914AA67"/>
<dbReference type="InterPro" id="IPR018114">
    <property type="entry name" value="TRYPSIN_HIS"/>
</dbReference>
<feature type="compositionally biased region" description="Basic and acidic residues" evidence="3">
    <location>
        <begin position="132"/>
        <end position="141"/>
    </location>
</feature>
<feature type="compositionally biased region" description="Basic and acidic residues" evidence="3">
    <location>
        <begin position="94"/>
        <end position="112"/>
    </location>
</feature>
<sequence>MSHWKIEVLFSTTVCLLLVVRFAEAAPNTKDLGENRPKTKGRFSYVLHSKMQEFIETFPSFSLDDSGNGSLKKRVPTHADRYLRTGDVSSLERRLDNTRRTVRSADKLNKDARSRRRKREKRKQKRSSAGGESRRGSDGLHPRRGGVESQSEAVQLVSAIAHNMQRALSNILAASTTQARRETRQLAPQVLGELQVQLPTRTTRRTVRFSADDTQIAPAEVRTPTDKPQHEIQTTTGDITSDFNRDGNNKRGDDGQPVNSSSVQLSEQTDQLRVINHITRRKAPYKNVVRLSLGCTGTLISPVHVLTAAHCLHNGVTFRRHAHRSYVEVPAWYGFISHRISMIHVPLGWIKSDRTRRVNGDALRAVHDYAIVTLLTQTAGNRHFPRFGVPGNSVISNPKFAGFPSDKQNQMWETSCPLDRSSDVVLGGNLLLADCRASPGSSGSAVFVTTVDNENLNDRRIAGLVSSSVLVNRQGQPTTKTRVTVINIITKRKGKTICAMMSREDPIGETRYTTMESCTNMNDGVRNERNSFQTIFVNRLYNH</sequence>
<dbReference type="RefSeq" id="XP_038060750.1">
    <property type="nucleotide sequence ID" value="XM_038204822.1"/>
</dbReference>
<dbReference type="SUPFAM" id="SSF50494">
    <property type="entry name" value="Trypsin-like serine proteases"/>
    <property type="match status" value="1"/>
</dbReference>
<accession>A0A914AA67</accession>
<dbReference type="OrthoDB" id="10037376at2759"/>
<dbReference type="InterPro" id="IPR043504">
    <property type="entry name" value="Peptidase_S1_PA_chymotrypsin"/>
</dbReference>
<feature type="signal peptide" evidence="4">
    <location>
        <begin position="1"/>
        <end position="25"/>
    </location>
</feature>
<dbReference type="EnsemblMetazoa" id="XM_038204822.1">
    <property type="protein sequence ID" value="XP_038060750.1"/>
    <property type="gene ID" value="LOC119731619"/>
</dbReference>